<reference evidence="1 2" key="1">
    <citation type="submission" date="2013-01" db="EMBL/GenBank/DDBJ databases">
        <authorList>
            <person name="Harkins D.M."/>
            <person name="Durkin A.S."/>
            <person name="Brinkac L.M."/>
            <person name="Haft D.H."/>
            <person name="Selengut J.D."/>
            <person name="Sanka R."/>
            <person name="DePew J."/>
            <person name="Purushe J."/>
            <person name="Peacock S.J."/>
            <person name="Thaipadungpanit J."/>
            <person name="Wuthiekanun V.W."/>
            <person name="Day N.P."/>
            <person name="Vinetz J.M."/>
            <person name="Sutton G.G."/>
            <person name="Nierman W.C."/>
            <person name="Fouts D.E."/>
        </authorList>
    </citation>
    <scope>NUCLEOTIDE SEQUENCE [LARGE SCALE GENOMIC DNA]</scope>
    <source>
        <strain evidence="1 2">FPW1039</strain>
    </source>
</reference>
<dbReference type="Proteomes" id="UP000012164">
    <property type="component" value="Unassembled WGS sequence"/>
</dbReference>
<evidence type="ECO:0000313" key="2">
    <source>
        <dbReference type="Proteomes" id="UP000012164"/>
    </source>
</evidence>
<accession>A0A0F6IC50</accession>
<protein>
    <submittedName>
        <fullName evidence="1">Uncharacterized protein</fullName>
    </submittedName>
</protein>
<sequence length="237" mass="28104">MYKLFNLIYILLMKKDYLVGDEIAFQINVLHFSGTLQLLSALYSLALLNFDDWSRKIKEEFLKASDWKNEQKLVELFIQPLVLDEFPEYFYKSSFLMAYSISETAVYHYLNYLPIPMEKGAIDRKQKQIWQKLKYRFENNDSSILKNISTRINWSDLDVYRQIRNVIIHSNGILKNPSSILNYVSINQDKVYIEEKWFLHIKSSFVSTFIGEILNIHELLFRLFKDPSSAESNNNLV</sequence>
<organism evidence="1 2">
    <name type="scientific">Leptospira interrogans str. FPW1039</name>
    <dbReference type="NCBI Taxonomy" id="1193040"/>
    <lineage>
        <taxon>Bacteria</taxon>
        <taxon>Pseudomonadati</taxon>
        <taxon>Spirochaetota</taxon>
        <taxon>Spirochaetia</taxon>
        <taxon>Leptospirales</taxon>
        <taxon>Leptospiraceae</taxon>
        <taxon>Leptospira</taxon>
    </lineage>
</organism>
<dbReference type="AlphaFoldDB" id="A0A0F6IC50"/>
<comment type="caution">
    <text evidence="1">The sequence shown here is derived from an EMBL/GenBank/DDBJ whole genome shotgun (WGS) entry which is preliminary data.</text>
</comment>
<gene>
    <name evidence="1" type="ORF">LEP1GSC079_3876</name>
</gene>
<dbReference type="EMBL" id="AKWR02000163">
    <property type="protein sequence ID" value="EMJ35625.1"/>
    <property type="molecule type" value="Genomic_DNA"/>
</dbReference>
<proteinExistence type="predicted"/>
<name>A0A0F6IC50_LEPIR</name>
<evidence type="ECO:0000313" key="1">
    <source>
        <dbReference type="EMBL" id="EMJ35625.1"/>
    </source>
</evidence>